<dbReference type="InterPro" id="IPR022689">
    <property type="entry name" value="Iron_dep_repressor"/>
</dbReference>
<dbReference type="GO" id="GO:0003700">
    <property type="term" value="F:DNA-binding transcription factor activity"/>
    <property type="evidence" value="ECO:0007669"/>
    <property type="project" value="InterPro"/>
</dbReference>
<evidence type="ECO:0000259" key="5">
    <source>
        <dbReference type="PROSITE" id="PS50944"/>
    </source>
</evidence>
<evidence type="ECO:0000256" key="1">
    <source>
        <dbReference type="ARBA" id="ARBA00007871"/>
    </source>
</evidence>
<dbReference type="InterPro" id="IPR022687">
    <property type="entry name" value="HTH_DTXR"/>
</dbReference>
<dbReference type="PANTHER" id="PTHR33238:SF7">
    <property type="entry name" value="IRON-DEPENDENT TRANSCRIPTIONAL REGULATOR"/>
    <property type="match status" value="1"/>
</dbReference>
<evidence type="ECO:0000313" key="6">
    <source>
        <dbReference type="EMBL" id="RXI48469.1"/>
    </source>
</evidence>
<keyword evidence="4" id="KW-0804">Transcription</keyword>
<dbReference type="SMART" id="SM00529">
    <property type="entry name" value="HTH_DTXR"/>
    <property type="match status" value="1"/>
</dbReference>
<dbReference type="InterPro" id="IPR001367">
    <property type="entry name" value="Fe_dep_repressor"/>
</dbReference>
<evidence type="ECO:0000313" key="7">
    <source>
        <dbReference type="Proteomes" id="UP000290921"/>
    </source>
</evidence>
<dbReference type="AlphaFoldDB" id="A0A4Q0VC63"/>
<comment type="caution">
    <text evidence="6">The sequence shown here is derived from an EMBL/GenBank/DDBJ whole genome shotgun (WGS) entry which is preliminary data.</text>
</comment>
<sequence>MKGDFMNKNKNFYTVRGYEILKKNKNLLTNSMEDYLEMIYRNSLISGYTRIKELSESLNIRPSSATKMVQKLSELGFVNYEKYGIVELTKKGEDIGGFLLKRHSIIESFLKNIGVEKDILVNIELIEHSVTEEALEKIDLFNKFLEENRNVKERFENFIK</sequence>
<dbReference type="InterPro" id="IPR050536">
    <property type="entry name" value="DtxR_MntR_Metal-Reg"/>
</dbReference>
<dbReference type="InterPro" id="IPR036390">
    <property type="entry name" value="WH_DNA-bd_sf"/>
</dbReference>
<evidence type="ECO:0000256" key="2">
    <source>
        <dbReference type="ARBA" id="ARBA00023015"/>
    </source>
</evidence>
<evidence type="ECO:0000256" key="4">
    <source>
        <dbReference type="ARBA" id="ARBA00023163"/>
    </source>
</evidence>
<dbReference type="Proteomes" id="UP000290921">
    <property type="component" value="Unassembled WGS sequence"/>
</dbReference>
<dbReference type="InterPro" id="IPR036388">
    <property type="entry name" value="WH-like_DNA-bd_sf"/>
</dbReference>
<keyword evidence="3" id="KW-0238">DNA-binding</keyword>
<dbReference type="InterPro" id="IPR036421">
    <property type="entry name" value="Fe_dep_repressor_sf"/>
</dbReference>
<dbReference type="PROSITE" id="PS50944">
    <property type="entry name" value="HTH_DTXR"/>
    <property type="match status" value="1"/>
</dbReference>
<dbReference type="Gene3D" id="1.10.60.10">
    <property type="entry name" value="Iron dependent repressor, metal binding and dimerisation domain"/>
    <property type="match status" value="1"/>
</dbReference>
<dbReference type="Gene3D" id="1.10.10.10">
    <property type="entry name" value="Winged helix-like DNA-binding domain superfamily/Winged helix DNA-binding domain"/>
    <property type="match status" value="1"/>
</dbReference>
<protein>
    <submittedName>
        <fullName evidence="6">DtxR family transcriptional regulator</fullName>
    </submittedName>
</protein>
<dbReference type="Pfam" id="PF02742">
    <property type="entry name" value="Fe_dep_repr_C"/>
    <property type="match status" value="1"/>
</dbReference>
<organism evidence="6 7">
    <name type="scientific">Clostridium tetani</name>
    <dbReference type="NCBI Taxonomy" id="1513"/>
    <lineage>
        <taxon>Bacteria</taxon>
        <taxon>Bacillati</taxon>
        <taxon>Bacillota</taxon>
        <taxon>Clostridia</taxon>
        <taxon>Eubacteriales</taxon>
        <taxon>Clostridiaceae</taxon>
        <taxon>Clostridium</taxon>
    </lineage>
</organism>
<comment type="similarity">
    <text evidence="1">Belongs to the DtxR/MntR family.</text>
</comment>
<name>A0A4Q0VC63_CLOTA</name>
<gene>
    <name evidence="6" type="ORF">DP130_06980</name>
</gene>
<dbReference type="GO" id="GO:0046914">
    <property type="term" value="F:transition metal ion binding"/>
    <property type="evidence" value="ECO:0007669"/>
    <property type="project" value="InterPro"/>
</dbReference>
<reference evidence="6 7" key="1">
    <citation type="submission" date="2018-06" db="EMBL/GenBank/DDBJ databases">
        <title>Genome conservation of Clostridium tetani.</title>
        <authorList>
            <person name="Bruggemann H."/>
            <person name="Popoff M.R."/>
        </authorList>
    </citation>
    <scope>NUCLEOTIDE SEQUENCE [LARGE SCALE GENOMIC DNA]</scope>
    <source>
        <strain evidence="6 7">2017.061</strain>
    </source>
</reference>
<dbReference type="EMBL" id="QMAP01000006">
    <property type="protein sequence ID" value="RXI48469.1"/>
    <property type="molecule type" value="Genomic_DNA"/>
</dbReference>
<dbReference type="SUPFAM" id="SSF46785">
    <property type="entry name" value="Winged helix' DNA-binding domain"/>
    <property type="match status" value="1"/>
</dbReference>
<dbReference type="Pfam" id="PF01325">
    <property type="entry name" value="Fe_dep_repress"/>
    <property type="match status" value="1"/>
</dbReference>
<keyword evidence="2" id="KW-0805">Transcription regulation</keyword>
<dbReference type="GO" id="GO:0046983">
    <property type="term" value="F:protein dimerization activity"/>
    <property type="evidence" value="ECO:0007669"/>
    <property type="project" value="InterPro"/>
</dbReference>
<dbReference type="SUPFAM" id="SSF47979">
    <property type="entry name" value="Iron-dependent repressor protein, dimerization domain"/>
    <property type="match status" value="1"/>
</dbReference>
<proteinExistence type="inferred from homology"/>
<dbReference type="PANTHER" id="PTHR33238">
    <property type="entry name" value="IRON (METAL) DEPENDENT REPRESSOR, DTXR FAMILY"/>
    <property type="match status" value="1"/>
</dbReference>
<accession>A0A4Q0VC63</accession>
<evidence type="ECO:0000256" key="3">
    <source>
        <dbReference type="ARBA" id="ARBA00023125"/>
    </source>
</evidence>
<dbReference type="GO" id="GO:0003677">
    <property type="term" value="F:DNA binding"/>
    <property type="evidence" value="ECO:0007669"/>
    <property type="project" value="UniProtKB-KW"/>
</dbReference>
<feature type="domain" description="HTH dtxR-type" evidence="5">
    <location>
        <begin position="28"/>
        <end position="89"/>
    </location>
</feature>